<sequence>MIYAGIPEENILIRPDLKEAVLEAKRIGLAANIMATYTCLSPIVTIVSKEAKKVSQLISSMISGK</sequence>
<name>A0ABT9Y1S4_9BACI</name>
<dbReference type="EMBL" id="JAUSTW010000011">
    <property type="protein sequence ID" value="MDQ0201686.1"/>
    <property type="molecule type" value="Genomic_DNA"/>
</dbReference>
<organism evidence="1 2">
    <name type="scientific">Neobacillus ginsengisoli</name>
    <dbReference type="NCBI Taxonomy" id="904295"/>
    <lineage>
        <taxon>Bacteria</taxon>
        <taxon>Bacillati</taxon>
        <taxon>Bacillota</taxon>
        <taxon>Bacilli</taxon>
        <taxon>Bacillales</taxon>
        <taxon>Bacillaceae</taxon>
        <taxon>Neobacillus</taxon>
    </lineage>
</organism>
<accession>A0ABT9Y1S4</accession>
<proteinExistence type="predicted"/>
<evidence type="ECO:0000313" key="2">
    <source>
        <dbReference type="Proteomes" id="UP001224122"/>
    </source>
</evidence>
<comment type="caution">
    <text evidence="1">The sequence shown here is derived from an EMBL/GenBank/DDBJ whole genome shotgun (WGS) entry which is preliminary data.</text>
</comment>
<gene>
    <name evidence="1" type="ORF">J2S10_004896</name>
</gene>
<dbReference type="Proteomes" id="UP001224122">
    <property type="component" value="Unassembled WGS sequence"/>
</dbReference>
<evidence type="ECO:0000313" key="1">
    <source>
        <dbReference type="EMBL" id="MDQ0201686.1"/>
    </source>
</evidence>
<protein>
    <submittedName>
        <fullName evidence="1">Uncharacterized protein</fullName>
    </submittedName>
</protein>
<keyword evidence="2" id="KW-1185">Reference proteome</keyword>
<reference evidence="1 2" key="1">
    <citation type="submission" date="2023-07" db="EMBL/GenBank/DDBJ databases">
        <title>Genomic Encyclopedia of Type Strains, Phase IV (KMG-IV): sequencing the most valuable type-strain genomes for metagenomic binning, comparative biology and taxonomic classification.</title>
        <authorList>
            <person name="Goeker M."/>
        </authorList>
    </citation>
    <scope>NUCLEOTIDE SEQUENCE [LARGE SCALE GENOMIC DNA]</scope>
    <source>
        <strain evidence="1 2">DSM 27594</strain>
    </source>
</reference>